<comment type="caution">
    <text evidence="3">The sequence shown here is derived from an EMBL/GenBank/DDBJ whole genome shotgun (WGS) entry which is preliminary data.</text>
</comment>
<reference evidence="3" key="1">
    <citation type="submission" date="2023-09" db="EMBL/GenBank/DDBJ databases">
        <title>Paucibacter sp. APW11 Genome sequencing and assembly.</title>
        <authorList>
            <person name="Kim I."/>
        </authorList>
    </citation>
    <scope>NUCLEOTIDE SEQUENCE</scope>
    <source>
        <strain evidence="3">APW11</strain>
    </source>
</reference>
<dbReference type="Gene3D" id="3.10.450.30">
    <property type="entry name" value="Microbial ribonucleases"/>
    <property type="match status" value="1"/>
</dbReference>
<dbReference type="CDD" id="cd00607">
    <property type="entry name" value="RNase_Sa"/>
    <property type="match status" value="1"/>
</dbReference>
<proteinExistence type="predicted"/>
<dbReference type="InterPro" id="IPR016191">
    <property type="entry name" value="Ribonuclease/ribotoxin"/>
</dbReference>
<evidence type="ECO:0000256" key="1">
    <source>
        <dbReference type="ARBA" id="ARBA00022722"/>
    </source>
</evidence>
<evidence type="ECO:0000313" key="3">
    <source>
        <dbReference type="EMBL" id="MDT8999438.1"/>
    </source>
</evidence>
<accession>A0ABU3PA47</accession>
<keyword evidence="4" id="KW-1185">Reference proteome</keyword>
<keyword evidence="2" id="KW-0378">Hydrolase</keyword>
<name>A0ABU3PA47_9BURK</name>
<sequence length="116" mass="12788">MLAPASQVAARKPAPQPTAELETVALSALPREAQNTHRLILAGGPFPHSKDGTVFGNREQALPRKARGYYREYTVRTPGARNRGARRLVCGGEPPVKPEVCYYTDNHYASFKQVLQ</sequence>
<keyword evidence="1" id="KW-0540">Nuclease</keyword>
<gene>
    <name evidence="3" type="ORF">RQP53_09185</name>
</gene>
<dbReference type="EMBL" id="JAVXZY010000003">
    <property type="protein sequence ID" value="MDT8999438.1"/>
    <property type="molecule type" value="Genomic_DNA"/>
</dbReference>
<protein>
    <submittedName>
        <fullName evidence="3">Ribonuclease</fullName>
    </submittedName>
</protein>
<dbReference type="Proteomes" id="UP001246372">
    <property type="component" value="Unassembled WGS sequence"/>
</dbReference>
<dbReference type="SUPFAM" id="SSF53933">
    <property type="entry name" value="Microbial ribonucleases"/>
    <property type="match status" value="1"/>
</dbReference>
<dbReference type="Pfam" id="PF00545">
    <property type="entry name" value="Ribonuclease"/>
    <property type="match status" value="1"/>
</dbReference>
<evidence type="ECO:0000256" key="2">
    <source>
        <dbReference type="ARBA" id="ARBA00022801"/>
    </source>
</evidence>
<evidence type="ECO:0000313" key="4">
    <source>
        <dbReference type="Proteomes" id="UP001246372"/>
    </source>
</evidence>
<dbReference type="InterPro" id="IPR000026">
    <property type="entry name" value="N1-like"/>
</dbReference>
<organism evidence="3 4">
    <name type="scientific">Roseateles aquae</name>
    <dbReference type="NCBI Taxonomy" id="3077235"/>
    <lineage>
        <taxon>Bacteria</taxon>
        <taxon>Pseudomonadati</taxon>
        <taxon>Pseudomonadota</taxon>
        <taxon>Betaproteobacteria</taxon>
        <taxon>Burkholderiales</taxon>
        <taxon>Sphaerotilaceae</taxon>
        <taxon>Roseateles</taxon>
    </lineage>
</organism>